<proteinExistence type="predicted"/>
<name>A0ABT4CAC0_9ACTN</name>
<dbReference type="EMBL" id="JAPPUX010000002">
    <property type="protein sequence ID" value="MCY4725914.1"/>
    <property type="molecule type" value="Genomic_DNA"/>
</dbReference>
<feature type="compositionally biased region" description="Basic and acidic residues" evidence="1">
    <location>
        <begin position="30"/>
        <end position="55"/>
    </location>
</feature>
<dbReference type="RefSeq" id="WP_268110733.1">
    <property type="nucleotide sequence ID" value="NZ_JAPPUX010000002.1"/>
</dbReference>
<feature type="region of interest" description="Disordered" evidence="1">
    <location>
        <begin position="1"/>
        <end position="69"/>
    </location>
</feature>
<reference evidence="2" key="1">
    <citation type="submission" date="2022-08" db="EMBL/GenBank/DDBJ databases">
        <title>Genome sequencing of Nocardioides sp. STR2.</title>
        <authorList>
            <person name="So Y."/>
        </authorList>
    </citation>
    <scope>NUCLEOTIDE SEQUENCE</scope>
    <source>
        <strain evidence="2">STR2</strain>
    </source>
</reference>
<comment type="caution">
    <text evidence="2">The sequence shown here is derived from an EMBL/GenBank/DDBJ whole genome shotgun (WGS) entry which is preliminary data.</text>
</comment>
<accession>A0ABT4CAC0</accession>
<evidence type="ECO:0000313" key="2">
    <source>
        <dbReference type="EMBL" id="MCY4725914.1"/>
    </source>
</evidence>
<sequence>MRESQTSEGGSGTEHYGAEGAAVNRYRRQVQHDPDWRADRKLGERLSAIEDDQRAENAQQGRHGAQPELSRRLNSIYSAAYEILKVLRPPVTWGVGTRAGPVVTVLTATDHGFVLTWVF</sequence>
<keyword evidence="3" id="KW-1185">Reference proteome</keyword>
<protein>
    <submittedName>
        <fullName evidence="2">Uncharacterized protein</fullName>
    </submittedName>
</protein>
<evidence type="ECO:0000313" key="3">
    <source>
        <dbReference type="Proteomes" id="UP001074726"/>
    </source>
</evidence>
<dbReference type="Proteomes" id="UP001074726">
    <property type="component" value="Unassembled WGS sequence"/>
</dbReference>
<evidence type="ECO:0000256" key="1">
    <source>
        <dbReference type="SAM" id="MobiDB-lite"/>
    </source>
</evidence>
<organism evidence="2 3">
    <name type="scientific">Nocardioides pini</name>
    <dbReference type="NCBI Taxonomy" id="2975053"/>
    <lineage>
        <taxon>Bacteria</taxon>
        <taxon>Bacillati</taxon>
        <taxon>Actinomycetota</taxon>
        <taxon>Actinomycetes</taxon>
        <taxon>Propionibacteriales</taxon>
        <taxon>Nocardioidaceae</taxon>
        <taxon>Nocardioides</taxon>
    </lineage>
</organism>
<gene>
    <name evidence="2" type="ORF">NYO98_06460</name>
</gene>